<proteinExistence type="predicted"/>
<dbReference type="SUPFAM" id="SSF53098">
    <property type="entry name" value="Ribonuclease H-like"/>
    <property type="match status" value="1"/>
</dbReference>
<name>A0AAN7ZR49_9COLE</name>
<accession>A0AAN7ZR49</accession>
<gene>
    <name evidence="2" type="ORF">RI129_004640</name>
</gene>
<dbReference type="AlphaFoldDB" id="A0AAN7ZR49"/>
<dbReference type="GO" id="GO:0003676">
    <property type="term" value="F:nucleic acid binding"/>
    <property type="evidence" value="ECO:0007669"/>
    <property type="project" value="InterPro"/>
</dbReference>
<organism evidence="2 3">
    <name type="scientific">Pyrocoelia pectoralis</name>
    <dbReference type="NCBI Taxonomy" id="417401"/>
    <lineage>
        <taxon>Eukaryota</taxon>
        <taxon>Metazoa</taxon>
        <taxon>Ecdysozoa</taxon>
        <taxon>Arthropoda</taxon>
        <taxon>Hexapoda</taxon>
        <taxon>Insecta</taxon>
        <taxon>Pterygota</taxon>
        <taxon>Neoptera</taxon>
        <taxon>Endopterygota</taxon>
        <taxon>Coleoptera</taxon>
        <taxon>Polyphaga</taxon>
        <taxon>Elateriformia</taxon>
        <taxon>Elateroidea</taxon>
        <taxon>Lampyridae</taxon>
        <taxon>Lampyrinae</taxon>
        <taxon>Pyrocoelia</taxon>
    </lineage>
</organism>
<dbReference type="PANTHER" id="PTHR46791">
    <property type="entry name" value="EXPRESSED PROTEIN"/>
    <property type="match status" value="1"/>
</dbReference>
<dbReference type="EMBL" id="JAVRBK010000003">
    <property type="protein sequence ID" value="KAK5646176.1"/>
    <property type="molecule type" value="Genomic_DNA"/>
</dbReference>
<sequence>MEELVKYYYNLGLHHNEILNCLQLNDGITLSLRHLRRILNRLKLFRKRNYSNVLSLVRFIETQISTHGKLHGYRWMHLKCLQNGFIVTQDTVRQLLTILDPVGVDTRQRRRLRRRQYYNKGPNYIWHTDCYDKLKPFGICITGCIDGYSRYIVWLQAGTNTNNPNVIAYHFIQATLRFSGCPQTLRADMGTENSTIERIQNDLKNKGTHSLSHLPSFLYGTSTTNQRIESWWSVLRKHFAQFWMNLFHGLKDGGLFSGSFIDKALVQFCFLKIIQAELNTLITEWNMHKIRKCRNNISPSGRPFVMFHTPELYDTRDYLHSVSRADIELHNSAATMPAINIDHDVYNLAIIIMQEEGLTTPTTPNQALDLYLHLQQTFSHIFH</sequence>
<evidence type="ECO:0000259" key="1">
    <source>
        <dbReference type="PROSITE" id="PS50994"/>
    </source>
</evidence>
<dbReference type="InterPro" id="IPR012337">
    <property type="entry name" value="RNaseH-like_sf"/>
</dbReference>
<dbReference type="PANTHER" id="PTHR46791:SF13">
    <property type="entry name" value="CLR5 DOMAIN-CONTAINING PROTEIN"/>
    <property type="match status" value="1"/>
</dbReference>
<feature type="domain" description="Integrase catalytic" evidence="1">
    <location>
        <begin position="118"/>
        <end position="307"/>
    </location>
</feature>
<protein>
    <recommendedName>
        <fullName evidence="1">Integrase catalytic domain-containing protein</fullName>
    </recommendedName>
</protein>
<evidence type="ECO:0000313" key="3">
    <source>
        <dbReference type="Proteomes" id="UP001329430"/>
    </source>
</evidence>
<comment type="caution">
    <text evidence="2">The sequence shown here is derived from an EMBL/GenBank/DDBJ whole genome shotgun (WGS) entry which is preliminary data.</text>
</comment>
<keyword evidence="3" id="KW-1185">Reference proteome</keyword>
<evidence type="ECO:0000313" key="2">
    <source>
        <dbReference type="EMBL" id="KAK5646176.1"/>
    </source>
</evidence>
<dbReference type="InterPro" id="IPR058913">
    <property type="entry name" value="Integrase_dom_put"/>
</dbReference>
<dbReference type="InterPro" id="IPR001584">
    <property type="entry name" value="Integrase_cat-core"/>
</dbReference>
<dbReference type="Proteomes" id="UP001329430">
    <property type="component" value="Chromosome 3"/>
</dbReference>
<dbReference type="GO" id="GO:0015074">
    <property type="term" value="P:DNA integration"/>
    <property type="evidence" value="ECO:0007669"/>
    <property type="project" value="InterPro"/>
</dbReference>
<reference evidence="2 3" key="1">
    <citation type="journal article" date="2024" name="Insects">
        <title>An Improved Chromosome-Level Genome Assembly of the Firefly Pyrocoelia pectoralis.</title>
        <authorList>
            <person name="Fu X."/>
            <person name="Meyer-Rochow V.B."/>
            <person name="Ballantyne L."/>
            <person name="Zhu X."/>
        </authorList>
    </citation>
    <scope>NUCLEOTIDE SEQUENCE [LARGE SCALE GENOMIC DNA]</scope>
    <source>
        <strain evidence="2">XCY_ONT2</strain>
    </source>
</reference>
<dbReference type="PROSITE" id="PS50994">
    <property type="entry name" value="INTEGRASE"/>
    <property type="match status" value="1"/>
</dbReference>
<dbReference type="Pfam" id="PF24764">
    <property type="entry name" value="rva_4"/>
    <property type="match status" value="1"/>
</dbReference>
<dbReference type="InterPro" id="IPR036397">
    <property type="entry name" value="RNaseH_sf"/>
</dbReference>
<dbReference type="Gene3D" id="3.30.420.10">
    <property type="entry name" value="Ribonuclease H-like superfamily/Ribonuclease H"/>
    <property type="match status" value="1"/>
</dbReference>